<evidence type="ECO:0000256" key="1">
    <source>
        <dbReference type="SAM" id="SignalP"/>
    </source>
</evidence>
<keyword evidence="1" id="KW-0732">Signal</keyword>
<reference evidence="3" key="1">
    <citation type="journal article" date="2007" name="Int. J. Syst. Evol. Microbiol.">
        <title>Luteimonas composti sp. nov., a moderately thermophilic bacterium isolated from food waste.</title>
        <authorList>
            <person name="Young C.C."/>
            <person name="Kampfer P."/>
            <person name="Chen W.M."/>
            <person name="Yen W.S."/>
            <person name="Arun A.B."/>
            <person name="Lai W.A."/>
            <person name="Shen F.T."/>
            <person name="Rekha P.D."/>
            <person name="Lin K.Y."/>
            <person name="Chou J.H."/>
        </authorList>
    </citation>
    <scope>NUCLEOTIDE SEQUENCE</scope>
    <source>
        <strain evidence="3">CC-YY355</strain>
    </source>
</reference>
<reference evidence="3" key="2">
    <citation type="submission" date="2023-04" db="EMBL/GenBank/DDBJ databases">
        <authorList>
            <person name="Sun J.-Q."/>
        </authorList>
    </citation>
    <scope>NUCLEOTIDE SEQUENCE</scope>
    <source>
        <strain evidence="3">CC-YY355</strain>
    </source>
</reference>
<dbReference type="Proteomes" id="UP001160550">
    <property type="component" value="Unassembled WGS sequence"/>
</dbReference>
<comment type="caution">
    <text evidence="3">The sequence shown here is derived from an EMBL/GenBank/DDBJ whole genome shotgun (WGS) entry which is preliminary data.</text>
</comment>
<organism evidence="3 4">
    <name type="scientific">Luteimonas composti</name>
    <dbReference type="NCBI Taxonomy" id="398257"/>
    <lineage>
        <taxon>Bacteria</taxon>
        <taxon>Pseudomonadati</taxon>
        <taxon>Pseudomonadota</taxon>
        <taxon>Gammaproteobacteria</taxon>
        <taxon>Lysobacterales</taxon>
        <taxon>Lysobacteraceae</taxon>
        <taxon>Luteimonas</taxon>
    </lineage>
</organism>
<evidence type="ECO:0000259" key="2">
    <source>
        <dbReference type="Pfam" id="PF00248"/>
    </source>
</evidence>
<dbReference type="Pfam" id="PF00248">
    <property type="entry name" value="Aldo_ket_red"/>
    <property type="match status" value="1"/>
</dbReference>
<protein>
    <submittedName>
        <fullName evidence="3">Aldo/keto reductase</fullName>
    </submittedName>
</protein>
<name>A0ABT6MLN0_9GAMM</name>
<dbReference type="InterPro" id="IPR036812">
    <property type="entry name" value="NAD(P)_OxRdtase_dom_sf"/>
</dbReference>
<dbReference type="Gene3D" id="3.20.20.100">
    <property type="entry name" value="NADP-dependent oxidoreductase domain"/>
    <property type="match status" value="1"/>
</dbReference>
<accession>A0ABT6MLN0</accession>
<feature type="signal peptide" evidence="1">
    <location>
        <begin position="1"/>
        <end position="27"/>
    </location>
</feature>
<evidence type="ECO:0000313" key="4">
    <source>
        <dbReference type="Proteomes" id="UP001160550"/>
    </source>
</evidence>
<keyword evidence="4" id="KW-1185">Reference proteome</keyword>
<proteinExistence type="predicted"/>
<dbReference type="EMBL" id="JARYGX010000003">
    <property type="protein sequence ID" value="MDH7451541.1"/>
    <property type="molecule type" value="Genomic_DNA"/>
</dbReference>
<gene>
    <name evidence="3" type="ORF">QF205_00400</name>
</gene>
<dbReference type="RefSeq" id="WP_280940749.1">
    <property type="nucleotide sequence ID" value="NZ_JARYGX010000003.1"/>
</dbReference>
<dbReference type="InterPro" id="IPR023210">
    <property type="entry name" value="NADP_OxRdtase_dom"/>
</dbReference>
<dbReference type="CDD" id="cd19095">
    <property type="entry name" value="AKR_PA4992-like"/>
    <property type="match status" value="1"/>
</dbReference>
<dbReference type="InterPro" id="IPR053135">
    <property type="entry name" value="AKR2_Oxidoreductase"/>
</dbReference>
<dbReference type="SUPFAM" id="SSF51430">
    <property type="entry name" value="NAD(P)-linked oxidoreductase"/>
    <property type="match status" value="1"/>
</dbReference>
<sequence length="318" mass="34329">MTTRRDCLKFSMAAALATLLPQGRLLAADDAPLLTRPIPSSGEQLPLIGLGSSATFSQVARGEDASALRDVLQALVAGGGSVFDTAPAYGASEEVAGALARELGITDRLFWATKVNVAGRGEDAKADPAKAREQIEASLKHLGKERLDLVQVHNLADVPTHLGVLRELKAQGRVRYVGVTSTSKPAYSRLIDTMRNEEIDFIGVDYAVDNRDVEETILPLAQERKIGVLVYLPFGRTRLWSRIGERSLPEWAAEFDAHSWAQFMLKYVAAHPAVTCITPATSKARNMTDNLGAARGRLPDAEQRARMAAYIDALPAAG</sequence>
<evidence type="ECO:0000313" key="3">
    <source>
        <dbReference type="EMBL" id="MDH7451541.1"/>
    </source>
</evidence>
<dbReference type="PANTHER" id="PTHR43312:SF1">
    <property type="entry name" value="NADP-DEPENDENT OXIDOREDUCTASE DOMAIN-CONTAINING PROTEIN"/>
    <property type="match status" value="1"/>
</dbReference>
<feature type="domain" description="NADP-dependent oxidoreductase" evidence="2">
    <location>
        <begin position="48"/>
        <end position="302"/>
    </location>
</feature>
<dbReference type="PANTHER" id="PTHR43312">
    <property type="entry name" value="D-THREO-ALDOSE 1-DEHYDROGENASE"/>
    <property type="match status" value="1"/>
</dbReference>
<feature type="chain" id="PRO_5045213075" evidence="1">
    <location>
        <begin position="28"/>
        <end position="318"/>
    </location>
</feature>